<dbReference type="Gene3D" id="3.50.40.10">
    <property type="entry name" value="Phenylalanyl-trna Synthetase, Chain B, domain 3"/>
    <property type="match status" value="1"/>
</dbReference>
<feature type="domain" description="B3/B4 tRNA-binding" evidence="4">
    <location>
        <begin position="300"/>
        <end position="478"/>
    </location>
</feature>
<dbReference type="AlphaFoldDB" id="A0A210Q877"/>
<reference evidence="5 6" key="1">
    <citation type="journal article" date="2017" name="Nat. Ecol. Evol.">
        <title>Scallop genome provides insights into evolution of bilaterian karyotype and development.</title>
        <authorList>
            <person name="Wang S."/>
            <person name="Zhang J."/>
            <person name="Jiao W."/>
            <person name="Li J."/>
            <person name="Xun X."/>
            <person name="Sun Y."/>
            <person name="Guo X."/>
            <person name="Huan P."/>
            <person name="Dong B."/>
            <person name="Zhang L."/>
            <person name="Hu X."/>
            <person name="Sun X."/>
            <person name="Wang J."/>
            <person name="Zhao C."/>
            <person name="Wang Y."/>
            <person name="Wang D."/>
            <person name="Huang X."/>
            <person name="Wang R."/>
            <person name="Lv J."/>
            <person name="Li Y."/>
            <person name="Zhang Z."/>
            <person name="Liu B."/>
            <person name="Lu W."/>
            <person name="Hui Y."/>
            <person name="Liang J."/>
            <person name="Zhou Z."/>
            <person name="Hou R."/>
            <person name="Li X."/>
            <person name="Liu Y."/>
            <person name="Li H."/>
            <person name="Ning X."/>
            <person name="Lin Y."/>
            <person name="Zhao L."/>
            <person name="Xing Q."/>
            <person name="Dou J."/>
            <person name="Li Y."/>
            <person name="Mao J."/>
            <person name="Guo H."/>
            <person name="Dou H."/>
            <person name="Li T."/>
            <person name="Mu C."/>
            <person name="Jiang W."/>
            <person name="Fu Q."/>
            <person name="Fu X."/>
            <person name="Miao Y."/>
            <person name="Liu J."/>
            <person name="Yu Q."/>
            <person name="Li R."/>
            <person name="Liao H."/>
            <person name="Li X."/>
            <person name="Kong Y."/>
            <person name="Jiang Z."/>
            <person name="Chourrout D."/>
            <person name="Li R."/>
            <person name="Bao Z."/>
        </authorList>
    </citation>
    <scope>NUCLEOTIDE SEQUENCE [LARGE SCALE GENOMIC DNA]</scope>
    <source>
        <strain evidence="5 6">PY_sf001</strain>
    </source>
</reference>
<dbReference type="GO" id="GO:0003723">
    <property type="term" value="F:RNA binding"/>
    <property type="evidence" value="ECO:0007669"/>
    <property type="project" value="InterPro"/>
</dbReference>
<dbReference type="EMBL" id="NEDP02004651">
    <property type="protein sequence ID" value="OWF44940.1"/>
    <property type="molecule type" value="Genomic_DNA"/>
</dbReference>
<protein>
    <submittedName>
        <fullName evidence="5">Leucine-rich repeat-containing protein 47</fullName>
    </submittedName>
</protein>
<dbReference type="InterPro" id="IPR001611">
    <property type="entry name" value="Leu-rich_rpt"/>
</dbReference>
<evidence type="ECO:0000259" key="4">
    <source>
        <dbReference type="SMART" id="SM00873"/>
    </source>
</evidence>
<proteinExistence type="predicted"/>
<evidence type="ECO:0000313" key="5">
    <source>
        <dbReference type="EMBL" id="OWF44940.1"/>
    </source>
</evidence>
<dbReference type="STRING" id="6573.A0A210Q877"/>
<dbReference type="SMART" id="SM00369">
    <property type="entry name" value="LRR_TYP"/>
    <property type="match status" value="5"/>
</dbReference>
<evidence type="ECO:0000256" key="2">
    <source>
        <dbReference type="ARBA" id="ARBA00022737"/>
    </source>
</evidence>
<dbReference type="GO" id="GO:0004826">
    <property type="term" value="F:phenylalanine-tRNA ligase activity"/>
    <property type="evidence" value="ECO:0007669"/>
    <property type="project" value="InterPro"/>
</dbReference>
<evidence type="ECO:0000256" key="3">
    <source>
        <dbReference type="SAM" id="MobiDB-lite"/>
    </source>
</evidence>
<dbReference type="InterPro" id="IPR045060">
    <property type="entry name" value="Phe-tRNA-ligase_IIc_bsu"/>
</dbReference>
<sequence length="541" mass="60060">MATTWPEVQLAASENRRELTLHGQEISRRIQDGGIDEDLFKLSLLNFLKISKTCLSDVGSGVGLLTNLTDLVLHNNSLTSVPNEITNLTLLKLLDVSNNQITSFPGDISPLTNLQTLNVSMNKLSEFPAVGALGALHIFNISHNQLEELPEGIFSSSLVHLSKIVGNDNGITELSADIVDLPHLNTLDLSDNKLLEVPSEMSECAKLKELNLKGNKFKDRRFGKMVDQCGTKSVLDYLATQLKKEQEQAGKKGKGKKKKGGKKEQTEVQDIIKNMINILHFAEAAEAGCTVQLKPAVMSVRQYIVCCIVRELDFQQSVNMFKNFITLQTKLHDGVCQKRQAATIATHDLKSVKQPLTYDAMFPPNLKIVPLFKKKESSGEKLVADLRKEAEDYRREKKRNALSGIHQYLDLLKDKVQYPCLLDSDGDVISFPPITNSDKTKISKETTGLFIEVTSSTSLDVCKKAMDELLFKMLEMGCGARARKGSGDEASAGPEPDNSTPKRLVVEQVRILDYEGTMKVVYPSRTDLPYDAVDVIRSYDD</sequence>
<organism evidence="5 6">
    <name type="scientific">Mizuhopecten yessoensis</name>
    <name type="common">Japanese scallop</name>
    <name type="synonym">Patinopecten yessoensis</name>
    <dbReference type="NCBI Taxonomy" id="6573"/>
    <lineage>
        <taxon>Eukaryota</taxon>
        <taxon>Metazoa</taxon>
        <taxon>Spiralia</taxon>
        <taxon>Lophotrochozoa</taxon>
        <taxon>Mollusca</taxon>
        <taxon>Bivalvia</taxon>
        <taxon>Autobranchia</taxon>
        <taxon>Pteriomorphia</taxon>
        <taxon>Pectinida</taxon>
        <taxon>Pectinoidea</taxon>
        <taxon>Pectinidae</taxon>
        <taxon>Mizuhopecten</taxon>
    </lineage>
</organism>
<dbReference type="SMART" id="SM00364">
    <property type="entry name" value="LRR_BAC"/>
    <property type="match status" value="4"/>
</dbReference>
<keyword evidence="2" id="KW-0677">Repeat</keyword>
<comment type="caution">
    <text evidence="5">The sequence shown here is derived from an EMBL/GenBank/DDBJ whole genome shotgun (WGS) entry which is preliminary data.</text>
</comment>
<evidence type="ECO:0000313" key="6">
    <source>
        <dbReference type="Proteomes" id="UP000242188"/>
    </source>
</evidence>
<keyword evidence="6" id="KW-1185">Reference proteome</keyword>
<dbReference type="PRINTS" id="PR00019">
    <property type="entry name" value="LEURICHRPT"/>
</dbReference>
<dbReference type="PANTHER" id="PTHR10947">
    <property type="entry name" value="PHENYLALANYL-TRNA SYNTHETASE BETA CHAIN AND LEUCINE-RICH REPEAT-CONTAINING PROTEIN 47"/>
    <property type="match status" value="1"/>
</dbReference>
<dbReference type="SMART" id="SM00873">
    <property type="entry name" value="B3_4"/>
    <property type="match status" value="1"/>
</dbReference>
<dbReference type="Pfam" id="PF13855">
    <property type="entry name" value="LRR_8"/>
    <property type="match status" value="2"/>
</dbReference>
<gene>
    <name evidence="5" type="ORF">KP79_PYT16496</name>
</gene>
<feature type="region of interest" description="Disordered" evidence="3">
    <location>
        <begin position="483"/>
        <end position="502"/>
    </location>
</feature>
<dbReference type="PROSITE" id="PS51450">
    <property type="entry name" value="LRR"/>
    <property type="match status" value="4"/>
</dbReference>
<dbReference type="GO" id="GO:0006432">
    <property type="term" value="P:phenylalanyl-tRNA aminoacylation"/>
    <property type="evidence" value="ECO:0007669"/>
    <property type="project" value="InterPro"/>
</dbReference>
<dbReference type="InterPro" id="IPR020825">
    <property type="entry name" value="Phe-tRNA_synthase-like_B3/B4"/>
</dbReference>
<evidence type="ECO:0000256" key="1">
    <source>
        <dbReference type="ARBA" id="ARBA00022614"/>
    </source>
</evidence>
<dbReference type="PANTHER" id="PTHR10947:SF3">
    <property type="entry name" value="LEUCINE-RICH REPEAT-CONTAINING PROTEIN 47"/>
    <property type="match status" value="1"/>
</dbReference>
<keyword evidence="1" id="KW-0433">Leucine-rich repeat</keyword>
<dbReference type="InterPro" id="IPR005146">
    <property type="entry name" value="B3/B4_tRNA-bd"/>
</dbReference>
<dbReference type="Proteomes" id="UP000242188">
    <property type="component" value="Unassembled WGS sequence"/>
</dbReference>
<dbReference type="OrthoDB" id="67933at2759"/>
<name>A0A210Q877_MIZYE</name>
<dbReference type="InterPro" id="IPR032675">
    <property type="entry name" value="LRR_dom_sf"/>
</dbReference>
<accession>A0A210Q877</accession>
<dbReference type="Gene3D" id="3.80.10.10">
    <property type="entry name" value="Ribonuclease Inhibitor"/>
    <property type="match status" value="1"/>
</dbReference>
<dbReference type="SUPFAM" id="SSF52058">
    <property type="entry name" value="L domain-like"/>
    <property type="match status" value="1"/>
</dbReference>
<dbReference type="InterPro" id="IPR003591">
    <property type="entry name" value="Leu-rich_rpt_typical-subtyp"/>
</dbReference>